<feature type="compositionally biased region" description="Low complexity" evidence="1">
    <location>
        <begin position="944"/>
        <end position="962"/>
    </location>
</feature>
<feature type="compositionally biased region" description="Polar residues" evidence="1">
    <location>
        <begin position="838"/>
        <end position="848"/>
    </location>
</feature>
<feature type="compositionally biased region" description="Basic and acidic residues" evidence="1">
    <location>
        <begin position="528"/>
        <end position="540"/>
    </location>
</feature>
<feature type="compositionally biased region" description="Basic and acidic residues" evidence="1">
    <location>
        <begin position="592"/>
        <end position="608"/>
    </location>
</feature>
<dbReference type="FunCoup" id="B3MIU5">
    <property type="interactions" value="972"/>
</dbReference>
<evidence type="ECO:0000256" key="1">
    <source>
        <dbReference type="SAM" id="MobiDB-lite"/>
    </source>
</evidence>
<feature type="region of interest" description="Disordered" evidence="1">
    <location>
        <begin position="1071"/>
        <end position="1215"/>
    </location>
</feature>
<dbReference type="PhylomeDB" id="B3MIU5"/>
<feature type="compositionally biased region" description="Acidic residues" evidence="1">
    <location>
        <begin position="572"/>
        <end position="581"/>
    </location>
</feature>
<dbReference type="CTD" id="37331"/>
<evidence type="ECO:0008006" key="4">
    <source>
        <dbReference type="Google" id="ProtNLM"/>
    </source>
</evidence>
<dbReference type="eggNOG" id="ENOG502QTIY">
    <property type="taxonomic scope" value="Eukaryota"/>
</dbReference>
<feature type="region of interest" description="Disordered" evidence="1">
    <location>
        <begin position="677"/>
        <end position="861"/>
    </location>
</feature>
<evidence type="ECO:0000313" key="2">
    <source>
        <dbReference type="EMBL" id="EDV36005.1"/>
    </source>
</evidence>
<evidence type="ECO:0000313" key="3">
    <source>
        <dbReference type="Proteomes" id="UP000007801"/>
    </source>
</evidence>
<feature type="region of interest" description="Disordered" evidence="1">
    <location>
        <begin position="944"/>
        <end position="997"/>
    </location>
</feature>
<dbReference type="STRING" id="7217.B3MIU5"/>
<feature type="compositionally biased region" description="Low complexity" evidence="1">
    <location>
        <begin position="288"/>
        <end position="305"/>
    </location>
</feature>
<accession>B3MIU5</accession>
<feature type="compositionally biased region" description="Low complexity" evidence="1">
    <location>
        <begin position="221"/>
        <end position="230"/>
    </location>
</feature>
<feature type="compositionally biased region" description="Basic and acidic residues" evidence="1">
    <location>
        <begin position="1143"/>
        <end position="1158"/>
    </location>
</feature>
<feature type="compositionally biased region" description="Basic residues" evidence="1">
    <location>
        <begin position="1124"/>
        <end position="1142"/>
    </location>
</feature>
<feature type="region of interest" description="Disordered" evidence="1">
    <location>
        <begin position="1241"/>
        <end position="1519"/>
    </location>
</feature>
<dbReference type="KEGG" id="dan:6495041"/>
<feature type="compositionally biased region" description="Basic and acidic residues" evidence="1">
    <location>
        <begin position="468"/>
        <end position="486"/>
    </location>
</feature>
<sequence>MDISADVEQIIAKAPNWNIEGDVALLELMKRISQNLKERGEKTSRNFQEFETSVKRADIALNNATNSLRALQFGHQFVEYRVEDVKDEDLAMPQVKKKPETPPMSSEEMGKKFLENNLKMLRKNYEPVTIEVPDSDDEDAPVTTTTVFRAKDPYDAIPLPYIIGSKEWNDHKYAGLYDSRENSEDERSEEFSSSSSDEREPVPKATPTTKLANKPVEPHLSDSSSLASLAKEPTLISPSKVPNLLPVTSTLPAGPVTEPAPRSSQPRPIISSQRNPHEHDMFAALRQSPPSDDPPSTSSSPRSSPAFGNAPGRMPKVSTASISSSSNSPAHQPPPILFDEAIAPPTSKAAQSPETPKPAEIKPSQVKRKPVNIFSDDEFNSFMSEITQKVQAKAGNSSNNTPTETVSPSKGLPKKTQPEAQKVTSESPTKINPIAPTPSVPKRVNLFDDSPPLSPTPTPSSTSTSREIPPKAAEKIPIKSHSHDAPASRTMQTSDLPSKKPPKGLPKSLFDDDLEDDDFLSSFNPKPKPPEQKQKPKSLFDDDDLDVDDIFTKPSTKPNTLSNKVAGKSSLFDDDDQDDVTDLFGSKKLTTKKPEESPPKTLLEKRAEVPSPIVHKKGLFDDIEDEDLFGTPKAKNLFARNEKILPVSPEKAQGDVEQESDFKEIKKKAFENKDFSQVVPDDTPIPILKDNTQTTVSVDTQEAKDELFPAVPQSASKKPTDLFKDDFSDDDSFLTMSKPKAKPQDSSEKKPTIKPVERKSVPQRQDIPIPQSEPDKLFSEEIVEDDTFLDESKPKSNPNAPENTKKIIEPTEDLIKNIGPEEIPTDQIDTDPVKKQNDSLADTFSPISETPPPDDHQKDQDPVIAMVADITNKSPKAESKPRPAADLAAAQQIMQNYTSLFSEEPPDDSEFFQTLGSSGLSSLSASKIFDHEQDFFEPALPKVPSVTKSSVVSPSEVLPSPSDYGGMRLFSDVPPEDIDEVEPEKNVESQKVQSSSTTTRIHTIFYDDFSETARAGTVPTTPIHSGFEEKPPPADEPDRSKGKEASELPTPTSPVKKLKMPNININVQALLPGSGVRPKVLKKQVTPHSEEEAAVPTQAEILVTSPKEPVTPQSVTDGGLQHVNKTRARGPPRRRPSTRKGRKENYEKSLLEDERINQEEEGSTSAQPASKPNLLSSPGALFDEPPEDLPTPEKAPVITKKPTPPTITKSFLDSPDEDDFLFNPVKKQSSVVAKPVSIPTNSTTAIHNEPPEDKAPLKVPTSRKNVSFLDSSDEDDSLFKTENIRPPVGRIAPPVAKSIASDTSKDLPKNIMIPKAGSSFLDSDNEDVSQFSSVKPLSVPPAMPKPALATETVSAPERNVFAPPNPLRTNEPPKSQSKTAPIKSIKLFDDSDDDDDLFATSSVPAPVPTAQTTSQPTLQRKPPSKPKASLFSSDEDDQLIPAKTAPKKKLPIKTTKSLFSDDDDDDDLFGGGGSTSKAGTSKQTRASSRSVTKPAPSKTSTAGSAKTPSDNPLADLLFE</sequence>
<feature type="compositionally biased region" description="Polar residues" evidence="1">
    <location>
        <begin position="385"/>
        <end position="408"/>
    </location>
</feature>
<dbReference type="InParanoid" id="B3MIU5"/>
<feature type="compositionally biased region" description="Low complexity" evidence="1">
    <location>
        <begin position="1194"/>
        <end position="1209"/>
    </location>
</feature>
<dbReference type="EMBL" id="CH902619">
    <property type="protein sequence ID" value="EDV36005.1"/>
    <property type="molecule type" value="Genomic_DNA"/>
</dbReference>
<feature type="compositionally biased region" description="Polar residues" evidence="1">
    <location>
        <begin position="1483"/>
        <end position="1510"/>
    </location>
</feature>
<keyword evidence="3" id="KW-1185">Reference proteome</keyword>
<dbReference type="HOGENOM" id="CLU_259063_0_0_1"/>
<feature type="compositionally biased region" description="Polar residues" evidence="1">
    <location>
        <begin position="690"/>
        <end position="700"/>
    </location>
</feature>
<feature type="compositionally biased region" description="Basic and acidic residues" evidence="1">
    <location>
        <begin position="742"/>
        <end position="760"/>
    </location>
</feature>
<feature type="compositionally biased region" description="Polar residues" evidence="1">
    <location>
        <begin position="1163"/>
        <end position="1176"/>
    </location>
</feature>
<organism evidence="2 3">
    <name type="scientific">Drosophila ananassae</name>
    <name type="common">Fruit fly</name>
    <dbReference type="NCBI Taxonomy" id="7217"/>
    <lineage>
        <taxon>Eukaryota</taxon>
        <taxon>Metazoa</taxon>
        <taxon>Ecdysozoa</taxon>
        <taxon>Arthropoda</taxon>
        <taxon>Hexapoda</taxon>
        <taxon>Insecta</taxon>
        <taxon>Pterygota</taxon>
        <taxon>Neoptera</taxon>
        <taxon>Endopterygota</taxon>
        <taxon>Diptera</taxon>
        <taxon>Brachycera</taxon>
        <taxon>Muscomorpha</taxon>
        <taxon>Ephydroidea</taxon>
        <taxon>Drosophilidae</taxon>
        <taxon>Drosophila</taxon>
        <taxon>Sophophora</taxon>
    </lineage>
</organism>
<dbReference type="Proteomes" id="UP000007801">
    <property type="component" value="Unassembled WGS sequence"/>
</dbReference>
<proteinExistence type="predicted"/>
<gene>
    <name evidence="2" type="primary">Dana\GF12185</name>
    <name evidence="2" type="synonym">dana_GLEANR_12194</name>
    <name evidence="2" type="ORF">GF12185</name>
</gene>
<feature type="compositionally biased region" description="Basic and acidic residues" evidence="1">
    <location>
        <begin position="1026"/>
        <end position="1046"/>
    </location>
</feature>
<dbReference type="OrthoDB" id="751084at2759"/>
<feature type="region of interest" description="Disordered" evidence="1">
    <location>
        <begin position="1013"/>
        <end position="1057"/>
    </location>
</feature>
<feature type="region of interest" description="Disordered" evidence="1">
    <location>
        <begin position="179"/>
        <end position="373"/>
    </location>
</feature>
<feature type="region of interest" description="Disordered" evidence="1">
    <location>
        <begin position="385"/>
        <end position="608"/>
    </location>
</feature>
<feature type="compositionally biased region" description="Low complexity" evidence="1">
    <location>
        <begin position="261"/>
        <end position="274"/>
    </location>
</feature>
<reference evidence="2 3" key="1">
    <citation type="journal article" date="2007" name="Nature">
        <title>Evolution of genes and genomes on the Drosophila phylogeny.</title>
        <authorList>
            <consortium name="Drosophila 12 Genomes Consortium"/>
            <person name="Clark A.G."/>
            <person name="Eisen M.B."/>
            <person name="Smith D.R."/>
            <person name="Bergman C.M."/>
            <person name="Oliver B."/>
            <person name="Markow T.A."/>
            <person name="Kaufman T.C."/>
            <person name="Kellis M."/>
            <person name="Gelbart W."/>
            <person name="Iyer V.N."/>
            <person name="Pollard D.A."/>
            <person name="Sackton T.B."/>
            <person name="Larracuente A.M."/>
            <person name="Singh N.D."/>
            <person name="Abad J.P."/>
            <person name="Abt D.N."/>
            <person name="Adryan B."/>
            <person name="Aguade M."/>
            <person name="Akashi H."/>
            <person name="Anderson W.W."/>
            <person name="Aquadro C.F."/>
            <person name="Ardell D.H."/>
            <person name="Arguello R."/>
            <person name="Artieri C.G."/>
            <person name="Barbash D.A."/>
            <person name="Barker D."/>
            <person name="Barsanti P."/>
            <person name="Batterham P."/>
            <person name="Batzoglou S."/>
            <person name="Begun D."/>
            <person name="Bhutkar A."/>
            <person name="Blanco E."/>
            <person name="Bosak S.A."/>
            <person name="Bradley R.K."/>
            <person name="Brand A.D."/>
            <person name="Brent M.R."/>
            <person name="Brooks A.N."/>
            <person name="Brown R.H."/>
            <person name="Butlin R.K."/>
            <person name="Caggese C."/>
            <person name="Calvi B.R."/>
            <person name="Bernardo de Carvalho A."/>
            <person name="Caspi A."/>
            <person name="Castrezana S."/>
            <person name="Celniker S.E."/>
            <person name="Chang J.L."/>
            <person name="Chapple C."/>
            <person name="Chatterji S."/>
            <person name="Chinwalla A."/>
            <person name="Civetta A."/>
            <person name="Clifton S.W."/>
            <person name="Comeron J.M."/>
            <person name="Costello J.C."/>
            <person name="Coyne J.A."/>
            <person name="Daub J."/>
            <person name="David R.G."/>
            <person name="Delcher A.L."/>
            <person name="Delehaunty K."/>
            <person name="Do C.B."/>
            <person name="Ebling H."/>
            <person name="Edwards K."/>
            <person name="Eickbush T."/>
            <person name="Evans J.D."/>
            <person name="Filipski A."/>
            <person name="Findeiss S."/>
            <person name="Freyhult E."/>
            <person name="Fulton L."/>
            <person name="Fulton R."/>
            <person name="Garcia A.C."/>
            <person name="Gardiner A."/>
            <person name="Garfield D.A."/>
            <person name="Garvin B.E."/>
            <person name="Gibson G."/>
            <person name="Gilbert D."/>
            <person name="Gnerre S."/>
            <person name="Godfrey J."/>
            <person name="Good R."/>
            <person name="Gotea V."/>
            <person name="Gravely B."/>
            <person name="Greenberg A.J."/>
            <person name="Griffiths-Jones S."/>
            <person name="Gross S."/>
            <person name="Guigo R."/>
            <person name="Gustafson E.A."/>
            <person name="Haerty W."/>
            <person name="Hahn M.W."/>
            <person name="Halligan D.L."/>
            <person name="Halpern A.L."/>
            <person name="Halter G.M."/>
            <person name="Han M.V."/>
            <person name="Heger A."/>
            <person name="Hillier L."/>
            <person name="Hinrichs A.S."/>
            <person name="Holmes I."/>
            <person name="Hoskins R.A."/>
            <person name="Hubisz M.J."/>
            <person name="Hultmark D."/>
            <person name="Huntley M.A."/>
            <person name="Jaffe D.B."/>
            <person name="Jagadeeshan S."/>
            <person name="Jeck W.R."/>
            <person name="Johnson J."/>
            <person name="Jones C.D."/>
            <person name="Jordan W.C."/>
            <person name="Karpen G.H."/>
            <person name="Kataoka E."/>
            <person name="Keightley P.D."/>
            <person name="Kheradpour P."/>
            <person name="Kirkness E.F."/>
            <person name="Koerich L.B."/>
            <person name="Kristiansen K."/>
            <person name="Kudrna D."/>
            <person name="Kulathinal R.J."/>
            <person name="Kumar S."/>
            <person name="Kwok R."/>
            <person name="Lander E."/>
            <person name="Langley C.H."/>
            <person name="Lapoint R."/>
            <person name="Lazzaro B.P."/>
            <person name="Lee S.J."/>
            <person name="Levesque L."/>
            <person name="Li R."/>
            <person name="Lin C.F."/>
            <person name="Lin M.F."/>
            <person name="Lindblad-Toh K."/>
            <person name="Llopart A."/>
            <person name="Long M."/>
            <person name="Low L."/>
            <person name="Lozovsky E."/>
            <person name="Lu J."/>
            <person name="Luo M."/>
            <person name="Machado C.A."/>
            <person name="Makalowski W."/>
            <person name="Marzo M."/>
            <person name="Matsuda M."/>
            <person name="Matzkin L."/>
            <person name="McAllister B."/>
            <person name="McBride C.S."/>
            <person name="McKernan B."/>
            <person name="McKernan K."/>
            <person name="Mendez-Lago M."/>
            <person name="Minx P."/>
            <person name="Mollenhauer M.U."/>
            <person name="Montooth K."/>
            <person name="Mount S.M."/>
            <person name="Mu X."/>
            <person name="Myers E."/>
            <person name="Negre B."/>
            <person name="Newfeld S."/>
            <person name="Nielsen R."/>
            <person name="Noor M.A."/>
            <person name="O'Grady P."/>
            <person name="Pachter L."/>
            <person name="Papaceit M."/>
            <person name="Parisi M.J."/>
            <person name="Parisi M."/>
            <person name="Parts L."/>
            <person name="Pedersen J.S."/>
            <person name="Pesole G."/>
            <person name="Phillippy A.M."/>
            <person name="Ponting C.P."/>
            <person name="Pop M."/>
            <person name="Porcelli D."/>
            <person name="Powell J.R."/>
            <person name="Prohaska S."/>
            <person name="Pruitt K."/>
            <person name="Puig M."/>
            <person name="Quesneville H."/>
            <person name="Ram K.R."/>
            <person name="Rand D."/>
            <person name="Rasmussen M.D."/>
            <person name="Reed L.K."/>
            <person name="Reenan R."/>
            <person name="Reily A."/>
            <person name="Remington K.A."/>
            <person name="Rieger T.T."/>
            <person name="Ritchie M.G."/>
            <person name="Robin C."/>
            <person name="Rogers Y.H."/>
            <person name="Rohde C."/>
            <person name="Rozas J."/>
            <person name="Rubenfield M.J."/>
            <person name="Ruiz A."/>
            <person name="Russo S."/>
            <person name="Salzberg S.L."/>
            <person name="Sanchez-Gracia A."/>
            <person name="Saranga D.J."/>
            <person name="Sato H."/>
            <person name="Schaeffer S.W."/>
            <person name="Schatz M.C."/>
            <person name="Schlenke T."/>
            <person name="Schwartz R."/>
            <person name="Segarra C."/>
            <person name="Singh R.S."/>
            <person name="Sirot L."/>
            <person name="Sirota M."/>
            <person name="Sisneros N.B."/>
            <person name="Smith C.D."/>
            <person name="Smith T.F."/>
            <person name="Spieth J."/>
            <person name="Stage D.E."/>
            <person name="Stark A."/>
            <person name="Stephan W."/>
            <person name="Strausberg R.L."/>
            <person name="Strempel S."/>
            <person name="Sturgill D."/>
            <person name="Sutton G."/>
            <person name="Sutton G.G."/>
            <person name="Tao W."/>
            <person name="Teichmann S."/>
            <person name="Tobari Y.N."/>
            <person name="Tomimura Y."/>
            <person name="Tsolas J.M."/>
            <person name="Valente V.L."/>
            <person name="Venter E."/>
            <person name="Venter J.C."/>
            <person name="Vicario S."/>
            <person name="Vieira F.G."/>
            <person name="Vilella A.J."/>
            <person name="Villasante A."/>
            <person name="Walenz B."/>
            <person name="Wang J."/>
            <person name="Wasserman M."/>
            <person name="Watts T."/>
            <person name="Wilson D."/>
            <person name="Wilson R.K."/>
            <person name="Wing R.A."/>
            <person name="Wolfner M.F."/>
            <person name="Wong A."/>
            <person name="Wong G.K."/>
            <person name="Wu C.I."/>
            <person name="Wu G."/>
            <person name="Yamamoto D."/>
            <person name="Yang H.P."/>
            <person name="Yang S.P."/>
            <person name="Yorke J.A."/>
            <person name="Yoshida K."/>
            <person name="Zdobnov E."/>
            <person name="Zhang P."/>
            <person name="Zhang Y."/>
            <person name="Zimin A.V."/>
            <person name="Baldwin J."/>
            <person name="Abdouelleil A."/>
            <person name="Abdulkadir J."/>
            <person name="Abebe A."/>
            <person name="Abera B."/>
            <person name="Abreu J."/>
            <person name="Acer S.C."/>
            <person name="Aftuck L."/>
            <person name="Alexander A."/>
            <person name="An P."/>
            <person name="Anderson E."/>
            <person name="Anderson S."/>
            <person name="Arachi H."/>
            <person name="Azer M."/>
            <person name="Bachantsang P."/>
            <person name="Barry A."/>
            <person name="Bayul T."/>
            <person name="Berlin A."/>
            <person name="Bessette D."/>
            <person name="Bloom T."/>
            <person name="Blye J."/>
            <person name="Boguslavskiy L."/>
            <person name="Bonnet C."/>
            <person name="Boukhgalter B."/>
            <person name="Bourzgui I."/>
            <person name="Brown A."/>
            <person name="Cahill P."/>
            <person name="Channer S."/>
            <person name="Cheshatsang Y."/>
            <person name="Chuda L."/>
            <person name="Citroen M."/>
            <person name="Collymore A."/>
            <person name="Cooke P."/>
            <person name="Costello M."/>
            <person name="D'Aco K."/>
            <person name="Daza R."/>
            <person name="De Haan G."/>
            <person name="DeGray S."/>
            <person name="DeMaso C."/>
            <person name="Dhargay N."/>
            <person name="Dooley K."/>
            <person name="Dooley E."/>
            <person name="Doricent M."/>
            <person name="Dorje P."/>
            <person name="Dorjee K."/>
            <person name="Dupes A."/>
            <person name="Elong R."/>
            <person name="Falk J."/>
            <person name="Farina A."/>
            <person name="Faro S."/>
            <person name="Ferguson D."/>
            <person name="Fisher S."/>
            <person name="Foley C.D."/>
            <person name="Franke A."/>
            <person name="Friedrich D."/>
            <person name="Gadbois L."/>
            <person name="Gearin G."/>
            <person name="Gearin C.R."/>
            <person name="Giannoukos G."/>
            <person name="Goode T."/>
            <person name="Graham J."/>
            <person name="Grandbois E."/>
            <person name="Grewal S."/>
            <person name="Gyaltsen K."/>
            <person name="Hafez N."/>
            <person name="Hagos B."/>
            <person name="Hall J."/>
            <person name="Henson C."/>
            <person name="Hollinger A."/>
            <person name="Honan T."/>
            <person name="Huard M.D."/>
            <person name="Hughes L."/>
            <person name="Hurhula B."/>
            <person name="Husby M.E."/>
            <person name="Kamat A."/>
            <person name="Kanga B."/>
            <person name="Kashin S."/>
            <person name="Khazanovich D."/>
            <person name="Kisner P."/>
            <person name="Lance K."/>
            <person name="Lara M."/>
            <person name="Lee W."/>
            <person name="Lennon N."/>
            <person name="Letendre F."/>
            <person name="LeVine R."/>
            <person name="Lipovsky A."/>
            <person name="Liu X."/>
            <person name="Liu J."/>
            <person name="Liu S."/>
            <person name="Lokyitsang T."/>
            <person name="Lokyitsang Y."/>
            <person name="Lubonja R."/>
            <person name="Lui A."/>
            <person name="MacDonald P."/>
            <person name="Magnisalis V."/>
            <person name="Maru K."/>
            <person name="Matthews C."/>
            <person name="McCusker W."/>
            <person name="McDonough S."/>
            <person name="Mehta T."/>
            <person name="Meldrim J."/>
            <person name="Meneus L."/>
            <person name="Mihai O."/>
            <person name="Mihalev A."/>
            <person name="Mihova T."/>
            <person name="Mittelman R."/>
            <person name="Mlenga V."/>
            <person name="Montmayeur A."/>
            <person name="Mulrain L."/>
            <person name="Navidi A."/>
            <person name="Naylor J."/>
            <person name="Negash T."/>
            <person name="Nguyen T."/>
            <person name="Nguyen N."/>
            <person name="Nicol R."/>
            <person name="Norbu C."/>
            <person name="Norbu N."/>
            <person name="Novod N."/>
            <person name="O'Neill B."/>
            <person name="Osman S."/>
            <person name="Markiewicz E."/>
            <person name="Oyono O.L."/>
            <person name="Patti C."/>
            <person name="Phunkhang P."/>
            <person name="Pierre F."/>
            <person name="Priest M."/>
            <person name="Raghuraman S."/>
            <person name="Rege F."/>
            <person name="Reyes R."/>
            <person name="Rise C."/>
            <person name="Rogov P."/>
            <person name="Ross K."/>
            <person name="Ryan E."/>
            <person name="Settipalli S."/>
            <person name="Shea T."/>
            <person name="Sherpa N."/>
            <person name="Shi L."/>
            <person name="Shih D."/>
            <person name="Sparrow T."/>
            <person name="Spaulding J."/>
            <person name="Stalker J."/>
            <person name="Stange-Thomann N."/>
            <person name="Stavropoulos S."/>
            <person name="Stone C."/>
            <person name="Strader C."/>
            <person name="Tesfaye S."/>
            <person name="Thomson T."/>
            <person name="Thoulutsang Y."/>
            <person name="Thoulutsang D."/>
            <person name="Topham K."/>
            <person name="Topping I."/>
            <person name="Tsamla T."/>
            <person name="Vassiliev H."/>
            <person name="Vo A."/>
            <person name="Wangchuk T."/>
            <person name="Wangdi T."/>
            <person name="Weiand M."/>
            <person name="Wilkinson J."/>
            <person name="Wilson A."/>
            <person name="Yadav S."/>
            <person name="Young G."/>
            <person name="Yu Q."/>
            <person name="Zembek L."/>
            <person name="Zhong D."/>
            <person name="Zimmer A."/>
            <person name="Zwirko Z."/>
            <person name="Jaffe D.B."/>
            <person name="Alvarez P."/>
            <person name="Brockman W."/>
            <person name="Butler J."/>
            <person name="Chin C."/>
            <person name="Gnerre S."/>
            <person name="Grabherr M."/>
            <person name="Kleber M."/>
            <person name="Mauceli E."/>
            <person name="MacCallum I."/>
        </authorList>
    </citation>
    <scope>NUCLEOTIDE SEQUENCE [LARGE SCALE GENOMIC DNA]</scope>
    <source>
        <strain evidence="3">Tucson 14024-0371.13</strain>
    </source>
</reference>
<dbReference type="GeneID" id="6495041"/>
<feature type="compositionally biased region" description="Low complexity" evidence="1">
    <location>
        <begin position="315"/>
        <end position="330"/>
    </location>
</feature>
<feature type="compositionally biased region" description="Polar residues" evidence="1">
    <location>
        <begin position="1399"/>
        <end position="1418"/>
    </location>
</feature>
<dbReference type="OMA" id="IHTIFYD"/>
<protein>
    <recommendedName>
        <fullName evidence="4">FAM21/CAPZIP domain-containing protein</fullName>
    </recommendedName>
</protein>
<feature type="compositionally biased region" description="Basic and acidic residues" evidence="1">
    <location>
        <begin position="803"/>
        <end position="815"/>
    </location>
</feature>
<feature type="compositionally biased region" description="Polar residues" evidence="1">
    <location>
        <begin position="553"/>
        <end position="563"/>
    </location>
</feature>
<feature type="compositionally biased region" description="Polar residues" evidence="1">
    <location>
        <begin position="418"/>
        <end position="430"/>
    </location>
</feature>
<name>B3MIU5_DROAN</name>